<dbReference type="OrthoDB" id="1550456at2"/>
<organism evidence="1 2">
    <name type="scientific">Arenibacter troitsensis</name>
    <dbReference type="NCBI Taxonomy" id="188872"/>
    <lineage>
        <taxon>Bacteria</taxon>
        <taxon>Pseudomonadati</taxon>
        <taxon>Bacteroidota</taxon>
        <taxon>Flavobacteriia</taxon>
        <taxon>Flavobacteriales</taxon>
        <taxon>Flavobacteriaceae</taxon>
        <taxon>Arenibacter</taxon>
    </lineage>
</organism>
<evidence type="ECO:0000313" key="2">
    <source>
        <dbReference type="Proteomes" id="UP000193420"/>
    </source>
</evidence>
<dbReference type="STRING" id="188872.SAMN03080602_03483"/>
<name>A0A1X7KYD4_9FLAO</name>
<accession>A0A1X7KYD4</accession>
<dbReference type="InterPro" id="IPR036696">
    <property type="entry name" value="YdfO-like_sf"/>
</dbReference>
<evidence type="ECO:0000313" key="1">
    <source>
        <dbReference type="EMBL" id="SMG46420.1"/>
    </source>
</evidence>
<dbReference type="Proteomes" id="UP000193420">
    <property type="component" value="Unassembled WGS sequence"/>
</dbReference>
<keyword evidence="2" id="KW-1185">Reference proteome</keyword>
<dbReference type="Gene3D" id="3.30.1810.10">
    <property type="entry name" value="YdfO-like"/>
    <property type="match status" value="1"/>
</dbReference>
<proteinExistence type="predicted"/>
<dbReference type="Pfam" id="PF07166">
    <property type="entry name" value="DUF1398"/>
    <property type="match status" value="1"/>
</dbReference>
<reference evidence="2" key="1">
    <citation type="submission" date="2017-04" db="EMBL/GenBank/DDBJ databases">
        <authorList>
            <person name="Varghese N."/>
            <person name="Submissions S."/>
        </authorList>
    </citation>
    <scope>NUCLEOTIDE SEQUENCE [LARGE SCALE GENOMIC DNA]</scope>
    <source>
        <strain evidence="2">DSM 19835</strain>
    </source>
</reference>
<dbReference type="InterPro" id="IPR009833">
    <property type="entry name" value="DUF1398"/>
</dbReference>
<sequence>MKNQQRTFTADQIRKAHSKVKSGADFPTYIQDLKKLGVTHYETFVSDGHTDYYDVNDHIIRLAAKYPTLNIAQTPNKEGFQTQLKAHQEGKTDYPTFCNDASKSGIKKWVVLIEEMTCTYFDKANNSILVEQIPH</sequence>
<dbReference type="AlphaFoldDB" id="A0A1X7KYD4"/>
<dbReference type="RefSeq" id="WP_085500203.1">
    <property type="nucleotide sequence ID" value="NZ_FXAO01000008.1"/>
</dbReference>
<dbReference type="SUPFAM" id="SSF160419">
    <property type="entry name" value="YdfO-like"/>
    <property type="match status" value="1"/>
</dbReference>
<dbReference type="EMBL" id="FXAO01000008">
    <property type="protein sequence ID" value="SMG46420.1"/>
    <property type="molecule type" value="Genomic_DNA"/>
</dbReference>
<gene>
    <name evidence="1" type="ORF">SAMN03080602_03483</name>
</gene>
<protein>
    <submittedName>
        <fullName evidence="1">Uncharacterized conserved protein YbcV, DUF1398 family</fullName>
    </submittedName>
</protein>